<protein>
    <submittedName>
        <fullName evidence="1">Uncharacterized protein</fullName>
    </submittedName>
</protein>
<name>A0ABN8QIA6_9CNID</name>
<proteinExistence type="predicted"/>
<dbReference type="EMBL" id="CALNXI010001330">
    <property type="protein sequence ID" value="CAH3165130.1"/>
    <property type="molecule type" value="Genomic_DNA"/>
</dbReference>
<organism evidence="1 2">
    <name type="scientific">Porites evermanni</name>
    <dbReference type="NCBI Taxonomy" id="104178"/>
    <lineage>
        <taxon>Eukaryota</taxon>
        <taxon>Metazoa</taxon>
        <taxon>Cnidaria</taxon>
        <taxon>Anthozoa</taxon>
        <taxon>Hexacorallia</taxon>
        <taxon>Scleractinia</taxon>
        <taxon>Fungiina</taxon>
        <taxon>Poritidae</taxon>
        <taxon>Porites</taxon>
    </lineage>
</organism>
<keyword evidence="2" id="KW-1185">Reference proteome</keyword>
<accession>A0ABN8QIA6</accession>
<evidence type="ECO:0000313" key="2">
    <source>
        <dbReference type="Proteomes" id="UP001159427"/>
    </source>
</evidence>
<sequence>MKYGSTYAHRDDTITKCEDTIISLYVERDEESELKDPPTTSSGIQLETGWPDIFLMHVASHQVLKSSFRDDDETCVKATVGMEKAAYYQCKQVLGGNWNYFEDWLMLPLKPLAQLACKLPPTK</sequence>
<gene>
    <name evidence="1" type="ORF">PEVE_00005228</name>
</gene>
<evidence type="ECO:0000313" key="1">
    <source>
        <dbReference type="EMBL" id="CAH3165130.1"/>
    </source>
</evidence>
<comment type="caution">
    <text evidence="1">The sequence shown here is derived from an EMBL/GenBank/DDBJ whole genome shotgun (WGS) entry which is preliminary data.</text>
</comment>
<dbReference type="Proteomes" id="UP001159427">
    <property type="component" value="Unassembled WGS sequence"/>
</dbReference>
<reference evidence="1 2" key="1">
    <citation type="submission" date="2022-05" db="EMBL/GenBank/DDBJ databases">
        <authorList>
            <consortium name="Genoscope - CEA"/>
            <person name="William W."/>
        </authorList>
    </citation>
    <scope>NUCLEOTIDE SEQUENCE [LARGE SCALE GENOMIC DNA]</scope>
</reference>